<dbReference type="RefSeq" id="WP_253804814.1">
    <property type="nucleotide sequence ID" value="NZ_BAAAUB010000012.1"/>
</dbReference>
<reference evidence="2 3" key="1">
    <citation type="submission" date="2022-06" db="EMBL/GenBank/DDBJ databases">
        <title>Sequencing the genomes of 1000 actinobacteria strains.</title>
        <authorList>
            <person name="Klenk H.-P."/>
        </authorList>
    </citation>
    <scope>NUCLEOTIDE SEQUENCE [LARGE SCALE GENOMIC DNA]</scope>
    <source>
        <strain evidence="2 3">DSM 41656</strain>
    </source>
</reference>
<keyword evidence="3" id="KW-1185">Reference proteome</keyword>
<evidence type="ECO:0000313" key="2">
    <source>
        <dbReference type="EMBL" id="MCP2314474.1"/>
    </source>
</evidence>
<proteinExistence type="predicted"/>
<dbReference type="PANTHER" id="PTHR43441:SF10">
    <property type="entry name" value="ACETYLTRANSFERASE"/>
    <property type="match status" value="1"/>
</dbReference>
<gene>
    <name evidence="2" type="ORF">FHR36_007675</name>
</gene>
<dbReference type="EMBL" id="JAMZDX010000009">
    <property type="protein sequence ID" value="MCP2314474.1"/>
    <property type="molecule type" value="Genomic_DNA"/>
</dbReference>
<dbReference type="Proteomes" id="UP001206483">
    <property type="component" value="Unassembled WGS sequence"/>
</dbReference>
<dbReference type="PANTHER" id="PTHR43441">
    <property type="entry name" value="RIBOSOMAL-PROTEIN-SERINE ACETYLTRANSFERASE"/>
    <property type="match status" value="1"/>
</dbReference>
<evidence type="ECO:0000313" key="3">
    <source>
        <dbReference type="Proteomes" id="UP001206483"/>
    </source>
</evidence>
<dbReference type="InterPro" id="IPR051908">
    <property type="entry name" value="Ribosomal_N-acetyltransferase"/>
</dbReference>
<dbReference type="Gene3D" id="3.40.630.30">
    <property type="match status" value="1"/>
</dbReference>
<protein>
    <submittedName>
        <fullName evidence="2">RimJ/RimL family protein N-acetyltransferase</fullName>
    </submittedName>
</protein>
<accession>A0ABT1JBF0</accession>
<dbReference type="PROSITE" id="PS51186">
    <property type="entry name" value="GNAT"/>
    <property type="match status" value="1"/>
</dbReference>
<dbReference type="InterPro" id="IPR016181">
    <property type="entry name" value="Acyl_CoA_acyltransferase"/>
</dbReference>
<name>A0ABT1JBF0_9ACTN</name>
<dbReference type="InterPro" id="IPR000182">
    <property type="entry name" value="GNAT_dom"/>
</dbReference>
<evidence type="ECO:0000259" key="1">
    <source>
        <dbReference type="PROSITE" id="PS51186"/>
    </source>
</evidence>
<feature type="domain" description="N-acetyltransferase" evidence="1">
    <location>
        <begin position="28"/>
        <end position="193"/>
    </location>
</feature>
<comment type="caution">
    <text evidence="2">The sequence shown here is derived from an EMBL/GenBank/DDBJ whole genome shotgun (WGS) entry which is preliminary data.</text>
</comment>
<dbReference type="Pfam" id="PF13302">
    <property type="entry name" value="Acetyltransf_3"/>
    <property type="match status" value="1"/>
</dbReference>
<dbReference type="SUPFAM" id="SSF55729">
    <property type="entry name" value="Acyl-CoA N-acyltransferases (Nat)"/>
    <property type="match status" value="1"/>
</dbReference>
<sequence>MPTLVHSTVPVGSVAAQPQPTLPAGDGVLLRPWTLGDAQAVMDTYQDAEIQRWHVQRADSVAEAQEWIAGWQGGWPSETGAHWAVVDSETDVLLARAALKGLKFADGTADVAYWTVPAARGRGVCSRAVEAMASWAFDVAGLHRLDLEHAMGNTASCRVAEKTGFAVEGVRRSAWLQADGRHDVHVHARLRSEG</sequence>
<organism evidence="2 3">
    <name type="scientific">Kitasatospora paracochleata</name>
    <dbReference type="NCBI Taxonomy" id="58354"/>
    <lineage>
        <taxon>Bacteria</taxon>
        <taxon>Bacillati</taxon>
        <taxon>Actinomycetota</taxon>
        <taxon>Actinomycetes</taxon>
        <taxon>Kitasatosporales</taxon>
        <taxon>Streptomycetaceae</taxon>
        <taxon>Kitasatospora</taxon>
    </lineage>
</organism>